<dbReference type="GO" id="GO:0016887">
    <property type="term" value="F:ATP hydrolysis activity"/>
    <property type="evidence" value="ECO:0007669"/>
    <property type="project" value="InterPro"/>
</dbReference>
<dbReference type="InterPro" id="IPR003593">
    <property type="entry name" value="AAA+_ATPase"/>
</dbReference>
<evidence type="ECO:0000313" key="9">
    <source>
        <dbReference type="EMBL" id="PZQ76677.1"/>
    </source>
</evidence>
<dbReference type="FunFam" id="3.40.50.300:FF:000016">
    <property type="entry name" value="Oligopeptide ABC transporter ATP-binding component"/>
    <property type="match status" value="1"/>
</dbReference>
<evidence type="ECO:0000256" key="2">
    <source>
        <dbReference type="ARBA" id="ARBA00005417"/>
    </source>
</evidence>
<dbReference type="PANTHER" id="PTHR43297:SF2">
    <property type="entry name" value="DIPEPTIDE TRANSPORT ATP-BINDING PROTEIN DPPD"/>
    <property type="match status" value="1"/>
</dbReference>
<dbReference type="Pfam" id="PF00005">
    <property type="entry name" value="ABC_tran"/>
    <property type="match status" value="1"/>
</dbReference>
<evidence type="ECO:0000256" key="3">
    <source>
        <dbReference type="ARBA" id="ARBA00022448"/>
    </source>
</evidence>
<organism evidence="9 10">
    <name type="scientific">Variovorax paradoxus</name>
    <dbReference type="NCBI Taxonomy" id="34073"/>
    <lineage>
        <taxon>Bacteria</taxon>
        <taxon>Pseudomonadati</taxon>
        <taxon>Pseudomonadota</taxon>
        <taxon>Betaproteobacteria</taxon>
        <taxon>Burkholderiales</taxon>
        <taxon>Comamonadaceae</taxon>
        <taxon>Variovorax</taxon>
    </lineage>
</organism>
<dbReference type="SUPFAM" id="SSF52540">
    <property type="entry name" value="P-loop containing nucleoside triphosphate hydrolases"/>
    <property type="match status" value="1"/>
</dbReference>
<comment type="similarity">
    <text evidence="2">Belongs to the ABC transporter superfamily.</text>
</comment>
<evidence type="ECO:0000259" key="8">
    <source>
        <dbReference type="PROSITE" id="PS50893"/>
    </source>
</evidence>
<evidence type="ECO:0000256" key="1">
    <source>
        <dbReference type="ARBA" id="ARBA00004417"/>
    </source>
</evidence>
<evidence type="ECO:0000256" key="6">
    <source>
        <dbReference type="ARBA" id="ARBA00022840"/>
    </source>
</evidence>
<dbReference type="GO" id="GO:0055085">
    <property type="term" value="P:transmembrane transport"/>
    <property type="evidence" value="ECO:0007669"/>
    <property type="project" value="UniProtKB-ARBA"/>
</dbReference>
<dbReference type="AlphaFoldDB" id="A0A2W5S1K1"/>
<dbReference type="GO" id="GO:0005524">
    <property type="term" value="F:ATP binding"/>
    <property type="evidence" value="ECO:0007669"/>
    <property type="project" value="UniProtKB-KW"/>
</dbReference>
<comment type="caution">
    <text evidence="9">The sequence shown here is derived from an EMBL/GenBank/DDBJ whole genome shotgun (WGS) entry which is preliminary data.</text>
</comment>
<comment type="subcellular location">
    <subcellularLocation>
        <location evidence="1">Cell inner membrane</location>
        <topology evidence="1">Peripheral membrane protein</topology>
    </subcellularLocation>
</comment>
<proteinExistence type="inferred from homology"/>
<keyword evidence="5" id="KW-0547">Nucleotide-binding</keyword>
<accession>A0A2W5S1K1</accession>
<evidence type="ECO:0000313" key="10">
    <source>
        <dbReference type="Proteomes" id="UP000249135"/>
    </source>
</evidence>
<reference evidence="9 10" key="1">
    <citation type="submission" date="2017-08" db="EMBL/GenBank/DDBJ databases">
        <title>Infants hospitalized years apart are colonized by the same room-sourced microbial strains.</title>
        <authorList>
            <person name="Brooks B."/>
            <person name="Olm M.R."/>
            <person name="Firek B.A."/>
            <person name="Baker R."/>
            <person name="Thomas B.C."/>
            <person name="Morowitz M.J."/>
            <person name="Banfield J.F."/>
        </authorList>
    </citation>
    <scope>NUCLEOTIDE SEQUENCE [LARGE SCALE GENOMIC DNA]</scope>
    <source>
        <strain evidence="9">S2_005_003_R2_41</strain>
    </source>
</reference>
<dbReference type="Proteomes" id="UP000249135">
    <property type="component" value="Unassembled WGS sequence"/>
</dbReference>
<dbReference type="Gene3D" id="3.40.50.300">
    <property type="entry name" value="P-loop containing nucleotide triphosphate hydrolases"/>
    <property type="match status" value="1"/>
</dbReference>
<evidence type="ECO:0000256" key="5">
    <source>
        <dbReference type="ARBA" id="ARBA00022741"/>
    </source>
</evidence>
<protein>
    <submittedName>
        <fullName evidence="9">Dipeptide ABC transporter ATP-binding protein DppD</fullName>
    </submittedName>
</protein>
<dbReference type="CDD" id="cd03257">
    <property type="entry name" value="ABC_NikE_OppD_transporters"/>
    <property type="match status" value="1"/>
</dbReference>
<dbReference type="InterPro" id="IPR050388">
    <property type="entry name" value="ABC_Ni/Peptide_Import"/>
</dbReference>
<dbReference type="EMBL" id="QFPP01000046">
    <property type="protein sequence ID" value="PZQ76677.1"/>
    <property type="molecule type" value="Genomic_DNA"/>
</dbReference>
<dbReference type="InterPro" id="IPR003439">
    <property type="entry name" value="ABC_transporter-like_ATP-bd"/>
</dbReference>
<evidence type="ECO:0000256" key="7">
    <source>
        <dbReference type="ARBA" id="ARBA00023136"/>
    </source>
</evidence>
<keyword evidence="6 9" id="KW-0067">ATP-binding</keyword>
<sequence>MLHVRRQFRPQPCTEVAAHRLAGSAPGGQGCGSRGRGGRVVTAATLPTLLRVKNLEVSFQGRDGPLAALQGVSFEVHRGRTLCLLGESGSGKSVTLRSVMRLLPGNLQGVAGTVEFEGQNVLKMSPAQLRQLRGSRISMVFQEPMSAFDPVCTVGHTILQVVCRHTGCSRKEAQARALELFDMVRIPSAKRRLDAYPHELSGGLRQRVMIALALSCRPSLLLADEPTTALDTTVQIQILLLLRELQHELDMGMIFVTHDLGAAAEIADDVAVMLRGRIVEMADAVSVLTAPQHSYTAELIGSSRLDEPEPLVPA</sequence>
<dbReference type="PROSITE" id="PS50893">
    <property type="entry name" value="ABC_TRANSPORTER_2"/>
    <property type="match status" value="1"/>
</dbReference>
<keyword evidence="7" id="KW-0472">Membrane</keyword>
<dbReference type="GO" id="GO:0005886">
    <property type="term" value="C:plasma membrane"/>
    <property type="evidence" value="ECO:0007669"/>
    <property type="project" value="UniProtKB-SubCell"/>
</dbReference>
<dbReference type="PROSITE" id="PS51257">
    <property type="entry name" value="PROKAR_LIPOPROTEIN"/>
    <property type="match status" value="1"/>
</dbReference>
<dbReference type="InterPro" id="IPR027417">
    <property type="entry name" value="P-loop_NTPase"/>
</dbReference>
<dbReference type="PANTHER" id="PTHR43297">
    <property type="entry name" value="OLIGOPEPTIDE TRANSPORT ATP-BINDING PROTEIN APPD"/>
    <property type="match status" value="1"/>
</dbReference>
<keyword evidence="3" id="KW-0813">Transport</keyword>
<dbReference type="SMART" id="SM00382">
    <property type="entry name" value="AAA"/>
    <property type="match status" value="1"/>
</dbReference>
<name>A0A2W5S1K1_VARPD</name>
<keyword evidence="4" id="KW-1003">Cell membrane</keyword>
<evidence type="ECO:0000256" key="4">
    <source>
        <dbReference type="ARBA" id="ARBA00022475"/>
    </source>
</evidence>
<gene>
    <name evidence="9" type="primary">dppD</name>
    <name evidence="9" type="ORF">DI563_06405</name>
</gene>
<feature type="domain" description="ABC transporter" evidence="8">
    <location>
        <begin position="50"/>
        <end position="300"/>
    </location>
</feature>